<keyword evidence="3" id="KW-0975">Bacterial flagellum</keyword>
<dbReference type="Gene3D" id="2.30.110.10">
    <property type="entry name" value="Electron Transport, Fmn-binding Protein, Chain A"/>
    <property type="match status" value="1"/>
</dbReference>
<organism evidence="5 6">
    <name type="scientific">Parachitinimonas caeni</name>
    <dbReference type="NCBI Taxonomy" id="3031301"/>
    <lineage>
        <taxon>Bacteria</taxon>
        <taxon>Pseudomonadati</taxon>
        <taxon>Pseudomonadota</taxon>
        <taxon>Betaproteobacteria</taxon>
        <taxon>Neisseriales</taxon>
        <taxon>Chitinibacteraceae</taxon>
        <taxon>Parachitinimonas</taxon>
    </lineage>
</organism>
<accession>A0ABT7DV36</accession>
<keyword evidence="5" id="KW-0966">Cell projection</keyword>
<evidence type="ECO:0000256" key="2">
    <source>
        <dbReference type="ARBA" id="ARBA00022741"/>
    </source>
</evidence>
<evidence type="ECO:0000256" key="3">
    <source>
        <dbReference type="ARBA" id="ARBA00023143"/>
    </source>
</evidence>
<keyword evidence="5" id="KW-0969">Cilium</keyword>
<keyword evidence="1" id="KW-0973">c-di-GMP</keyword>
<keyword evidence="6" id="KW-1185">Reference proteome</keyword>
<comment type="caution">
    <text evidence="5">The sequence shown here is derived from an EMBL/GenBank/DDBJ whole genome shotgun (WGS) entry which is preliminary data.</text>
</comment>
<feature type="domain" description="Type III secretion system flagellar brake protein YcgR PilZN" evidence="4">
    <location>
        <begin position="20"/>
        <end position="121"/>
    </location>
</feature>
<reference evidence="5" key="1">
    <citation type="submission" date="2023-03" db="EMBL/GenBank/DDBJ databases">
        <title>Chitinimonas shenzhenensis gen. nov., sp. nov., a novel member of family Burkholderiaceae isolated from activated sludge collected in Shen Zhen, China.</title>
        <authorList>
            <person name="Wang X."/>
        </authorList>
    </citation>
    <scope>NUCLEOTIDE SEQUENCE</scope>
    <source>
        <strain evidence="5">DQS-5</strain>
    </source>
</reference>
<gene>
    <name evidence="5" type="ORF">PZA18_07705</name>
</gene>
<keyword evidence="2" id="KW-0547">Nucleotide-binding</keyword>
<protein>
    <submittedName>
        <fullName evidence="5">Flagellar brake protein</fullName>
    </submittedName>
</protein>
<dbReference type="Proteomes" id="UP001172778">
    <property type="component" value="Unassembled WGS sequence"/>
</dbReference>
<dbReference type="RefSeq" id="WP_284100243.1">
    <property type="nucleotide sequence ID" value="NZ_JARRAF010000007.1"/>
</dbReference>
<keyword evidence="5" id="KW-0282">Flagellum</keyword>
<sequence length="245" mass="27002">MDKTEHVKDWHSAAEGTQLLVRSAVEIAQILETVVAQKAPVSAYLQEQDLLFVSRLRDVNRAKQTLVLDYCENRAANLAVLEQDNLSFHSHCPGGQVEFTGGKASEIVVGRKLYLRLNFPSFVLVTQRRLHRRVPTPPDISLRCLADAGGILSFEARIIDISLSGFSALLYDEHIQLPEGTLLRGCEIVHPQGSLANIDLEVRHSMAVTLPDGSTARCSGCRLLGRPLAIEELMRLFITPAKPGS</sequence>
<dbReference type="EMBL" id="JARRAF010000007">
    <property type="protein sequence ID" value="MDK2123933.1"/>
    <property type="molecule type" value="Genomic_DNA"/>
</dbReference>
<evidence type="ECO:0000313" key="5">
    <source>
        <dbReference type="EMBL" id="MDK2123933.1"/>
    </source>
</evidence>
<evidence type="ECO:0000313" key="6">
    <source>
        <dbReference type="Proteomes" id="UP001172778"/>
    </source>
</evidence>
<evidence type="ECO:0000259" key="4">
    <source>
        <dbReference type="Pfam" id="PF07317"/>
    </source>
</evidence>
<dbReference type="InterPro" id="IPR009926">
    <property type="entry name" value="T3SS_YcgR_PilZN"/>
</dbReference>
<dbReference type="InterPro" id="IPR012349">
    <property type="entry name" value="Split_barrel_FMN-bd"/>
</dbReference>
<proteinExistence type="predicted"/>
<dbReference type="Pfam" id="PF07317">
    <property type="entry name" value="PilZN"/>
    <property type="match status" value="1"/>
</dbReference>
<dbReference type="Gene3D" id="2.40.10.220">
    <property type="entry name" value="predicted glycosyltransferase like domains"/>
    <property type="match status" value="1"/>
</dbReference>
<name>A0ABT7DV36_9NEIS</name>
<evidence type="ECO:0000256" key="1">
    <source>
        <dbReference type="ARBA" id="ARBA00022636"/>
    </source>
</evidence>